<keyword evidence="2" id="KW-1185">Reference proteome</keyword>
<organism evidence="1 2">
    <name type="scientific">Campylobacter blaseri</name>
    <dbReference type="NCBI Taxonomy" id="2042961"/>
    <lineage>
        <taxon>Bacteria</taxon>
        <taxon>Pseudomonadati</taxon>
        <taxon>Campylobacterota</taxon>
        <taxon>Epsilonproteobacteria</taxon>
        <taxon>Campylobacterales</taxon>
        <taxon>Campylobacteraceae</taxon>
        <taxon>Campylobacter</taxon>
    </lineage>
</organism>
<proteinExistence type="predicted"/>
<dbReference type="EMBL" id="PDHH01000002">
    <property type="protein sequence ID" value="PSM52686.1"/>
    <property type="molecule type" value="Genomic_DNA"/>
</dbReference>
<name>A0A2P8R2F1_9BACT</name>
<sequence length="85" mass="10267">MSILGFFLVLFLFVQNLLYSKSKVDFFYDVLFIKGRNHKFINFMISSESDYKELKRYFQIKTGKNLDKTPKKITALFEFKKEDFK</sequence>
<evidence type="ECO:0000313" key="2">
    <source>
        <dbReference type="Proteomes" id="UP000240535"/>
    </source>
</evidence>
<protein>
    <submittedName>
        <fullName evidence="1">Uncharacterized protein</fullName>
    </submittedName>
</protein>
<comment type="caution">
    <text evidence="1">The sequence shown here is derived from an EMBL/GenBank/DDBJ whole genome shotgun (WGS) entry which is preliminary data.</text>
</comment>
<reference evidence="2" key="1">
    <citation type="submission" date="2017-10" db="EMBL/GenBank/DDBJ databases">
        <title>Campylobacter species from seals.</title>
        <authorList>
            <person name="Gilbert M.J."/>
            <person name="Zomer A.L."/>
            <person name="Timmerman A.J."/>
            <person name="Duim B."/>
            <person name="Wagenaar J.A."/>
        </authorList>
    </citation>
    <scope>NUCLEOTIDE SEQUENCE [LARGE SCALE GENOMIC DNA]</scope>
    <source>
        <strain evidence="2">17S00004-5</strain>
    </source>
</reference>
<evidence type="ECO:0000313" key="1">
    <source>
        <dbReference type="EMBL" id="PSM52686.1"/>
    </source>
</evidence>
<gene>
    <name evidence="1" type="ORF">CQ405_02855</name>
</gene>
<dbReference type="AlphaFoldDB" id="A0A2P8R2F1"/>
<accession>A0A2P8R2F1</accession>
<dbReference type="Proteomes" id="UP000240535">
    <property type="component" value="Unassembled WGS sequence"/>
</dbReference>